<dbReference type="Proteomes" id="UP000256328">
    <property type="component" value="Unassembled WGS sequence"/>
</dbReference>
<evidence type="ECO:0000313" key="2">
    <source>
        <dbReference type="EMBL" id="RDW94432.1"/>
    </source>
</evidence>
<protein>
    <submittedName>
        <fullName evidence="2">Uncharacterized protein</fullName>
    </submittedName>
</protein>
<feature type="compositionally biased region" description="Basic and acidic residues" evidence="1">
    <location>
        <begin position="52"/>
        <end position="61"/>
    </location>
</feature>
<dbReference type="AlphaFoldDB" id="A0A3D8T763"/>
<sequence>MIARESGCNNSDIPEVVIIAMLSAAAPPSAPRAVSDNGRSDDDQTRQPGRHPAREEADDARSNCCPAGDMIEMLCLLRMPVISSYPPPSTRQQPRFAVGRLRWHRIFPGCFELGCPRRQQLPRLPPPTRDETRGRARGVPSAQDVRRGGMRCACAINSDADGILTLFDPEFPSVGVPSRIVVCTYTVPSWRGLRTDAGTKPCPGSSTPGRLLSFLGFLGPWARSSVSPLAPNQALNCGRGGGEGKGETGRIEEKRGGSRRG</sequence>
<keyword evidence="3" id="KW-1185">Reference proteome</keyword>
<comment type="caution">
    <text evidence="2">The sequence shown here is derived from an EMBL/GenBank/DDBJ whole genome shotgun (WGS) entry which is preliminary data.</text>
</comment>
<gene>
    <name evidence="2" type="ORF">BP5796_00195</name>
</gene>
<feature type="region of interest" description="Disordered" evidence="1">
    <location>
        <begin position="28"/>
        <end position="63"/>
    </location>
</feature>
<name>A0A3D8T763_9HELO</name>
<proteinExistence type="predicted"/>
<dbReference type="EMBL" id="PDLN01000001">
    <property type="protein sequence ID" value="RDW94432.1"/>
    <property type="molecule type" value="Genomic_DNA"/>
</dbReference>
<evidence type="ECO:0000313" key="3">
    <source>
        <dbReference type="Proteomes" id="UP000256328"/>
    </source>
</evidence>
<organism evidence="2 3">
    <name type="scientific">Coleophoma crateriformis</name>
    <dbReference type="NCBI Taxonomy" id="565419"/>
    <lineage>
        <taxon>Eukaryota</taxon>
        <taxon>Fungi</taxon>
        <taxon>Dikarya</taxon>
        <taxon>Ascomycota</taxon>
        <taxon>Pezizomycotina</taxon>
        <taxon>Leotiomycetes</taxon>
        <taxon>Helotiales</taxon>
        <taxon>Dermateaceae</taxon>
        <taxon>Coleophoma</taxon>
    </lineage>
</organism>
<feature type="compositionally biased region" description="Basic and acidic residues" evidence="1">
    <location>
        <begin position="242"/>
        <end position="261"/>
    </location>
</feature>
<reference evidence="2 3" key="1">
    <citation type="journal article" date="2018" name="IMA Fungus">
        <title>IMA Genome-F 9: Draft genome sequence of Annulohypoxylon stygium, Aspergillus mulundensis, Berkeleyomyces basicola (syn. Thielaviopsis basicola), Ceratocystis smalleyi, two Cercospora beticola strains, Coleophoma cylindrospora, Fusarium fracticaudum, Phialophora cf. hyalina, and Morchella septimelata.</title>
        <authorList>
            <person name="Wingfield B.D."/>
            <person name="Bills G.F."/>
            <person name="Dong Y."/>
            <person name="Huang W."/>
            <person name="Nel W.J."/>
            <person name="Swalarsk-Parry B.S."/>
            <person name="Vaghefi N."/>
            <person name="Wilken P.M."/>
            <person name="An Z."/>
            <person name="de Beer Z.W."/>
            <person name="De Vos L."/>
            <person name="Chen L."/>
            <person name="Duong T.A."/>
            <person name="Gao Y."/>
            <person name="Hammerbacher A."/>
            <person name="Kikkert J.R."/>
            <person name="Li Y."/>
            <person name="Li H."/>
            <person name="Li K."/>
            <person name="Li Q."/>
            <person name="Liu X."/>
            <person name="Ma X."/>
            <person name="Naidoo K."/>
            <person name="Pethybridge S.J."/>
            <person name="Sun J."/>
            <person name="Steenkamp E.T."/>
            <person name="van der Nest M.A."/>
            <person name="van Wyk S."/>
            <person name="Wingfield M.J."/>
            <person name="Xiong C."/>
            <person name="Yue Q."/>
            <person name="Zhang X."/>
        </authorList>
    </citation>
    <scope>NUCLEOTIDE SEQUENCE [LARGE SCALE GENOMIC DNA]</scope>
    <source>
        <strain evidence="2 3">BP5796</strain>
    </source>
</reference>
<accession>A0A3D8T763</accession>
<evidence type="ECO:0000256" key="1">
    <source>
        <dbReference type="SAM" id="MobiDB-lite"/>
    </source>
</evidence>
<feature type="region of interest" description="Disordered" evidence="1">
    <location>
        <begin position="233"/>
        <end position="261"/>
    </location>
</feature>
<feature type="region of interest" description="Disordered" evidence="1">
    <location>
        <begin position="118"/>
        <end position="142"/>
    </location>
</feature>